<dbReference type="AlphaFoldDB" id="A0A7C8IU46"/>
<evidence type="ECO:0000256" key="2">
    <source>
        <dbReference type="ARBA" id="ARBA00005179"/>
    </source>
</evidence>
<sequence length="512" mass="57478">MGSIQNTSDCKPVGSYPPTGIDVLIVGTGLAGLTASIECVRKGHNVRMLERMDDINTAGDMYFMGHSAIQFFRHWPELLHEYEAISMSNAWLETFKHSGERTIPPMKVSDRLRRAGMDPNTPPGAFQMRPLVYKMFVRQVEKLGVEIAFGKKVIDYCEDESRGKAMAITDQGEYFEADIVIAADGVGSKSQKLVGGQVRARSSGRAMWRAAFASSHLDKNPEVKEFFGRMGGERNNEPIIRTFLGQVFRIYIATLGLTLRCHRPGTYALTLTRPGAFIWIMNHDVTGSEEESWTHTVEFDEVVNNMDKGVGPVPWAPIFKELVKLTPPQTILNFELFWRNPQPSWCSPGGRVVQIGDAAHSFLPASGNGATQAIEDAVSLASCLQIGGKGNIPLSVKTHIRFRFIRCACAQKLGFSNAELLQDTDWNEVKIDPKRAQPKLPSWIWKHDPEQYAYENYHKMADTIKRGIPFDQVDTVPPNYPRGYRYKPWIIDQIIEDVRNGNPVNLGEGDWD</sequence>
<feature type="domain" description="FAD-binding" evidence="8">
    <location>
        <begin position="21"/>
        <end position="203"/>
    </location>
</feature>
<dbReference type="GO" id="GO:0071949">
    <property type="term" value="F:FAD binding"/>
    <property type="evidence" value="ECO:0007669"/>
    <property type="project" value="InterPro"/>
</dbReference>
<dbReference type="EMBL" id="WUBL01000006">
    <property type="protein sequence ID" value="KAF2972361.1"/>
    <property type="molecule type" value="Genomic_DNA"/>
</dbReference>
<evidence type="ECO:0000313" key="9">
    <source>
        <dbReference type="EMBL" id="KAF2972361.1"/>
    </source>
</evidence>
<keyword evidence="6" id="KW-0560">Oxidoreductase</keyword>
<comment type="pathway">
    <text evidence="2">Secondary metabolite biosynthesis.</text>
</comment>
<dbReference type="OrthoDB" id="16820at2759"/>
<dbReference type="FunFam" id="3.50.50.60:FF:000270">
    <property type="entry name" value="FAD/NAD(P)-binding domain-containing protein"/>
    <property type="match status" value="1"/>
</dbReference>
<protein>
    <recommendedName>
        <fullName evidence="8">FAD-binding domain-containing protein</fullName>
    </recommendedName>
</protein>
<evidence type="ECO:0000313" key="10">
    <source>
        <dbReference type="Proteomes" id="UP000481858"/>
    </source>
</evidence>
<dbReference type="PANTHER" id="PTHR13789">
    <property type="entry name" value="MONOOXYGENASE"/>
    <property type="match status" value="1"/>
</dbReference>
<evidence type="ECO:0000256" key="4">
    <source>
        <dbReference type="ARBA" id="ARBA00022630"/>
    </source>
</evidence>
<comment type="caution">
    <text evidence="9">The sequence shown here is derived from an EMBL/GenBank/DDBJ whole genome shotgun (WGS) entry which is preliminary data.</text>
</comment>
<comment type="similarity">
    <text evidence="3">Belongs to the paxM FAD-dependent monooxygenase family.</text>
</comment>
<dbReference type="InParanoid" id="A0A7C8IU46"/>
<dbReference type="Pfam" id="PF01494">
    <property type="entry name" value="FAD_binding_3"/>
    <property type="match status" value="2"/>
</dbReference>
<keyword evidence="5" id="KW-0274">FAD</keyword>
<proteinExistence type="inferred from homology"/>
<reference evidence="9 10" key="1">
    <citation type="submission" date="2019-12" db="EMBL/GenBank/DDBJ databases">
        <title>Draft genome sequence of the ascomycete Xylaria multiplex DSM 110363.</title>
        <authorList>
            <person name="Buettner E."/>
            <person name="Kellner H."/>
        </authorList>
    </citation>
    <scope>NUCLEOTIDE SEQUENCE [LARGE SCALE GENOMIC DNA]</scope>
    <source>
        <strain evidence="9 10">DSM 110363</strain>
    </source>
</reference>
<dbReference type="InterPro" id="IPR002938">
    <property type="entry name" value="FAD-bd"/>
</dbReference>
<dbReference type="GO" id="GO:0004497">
    <property type="term" value="F:monooxygenase activity"/>
    <property type="evidence" value="ECO:0007669"/>
    <property type="project" value="UniProtKB-KW"/>
</dbReference>
<evidence type="ECO:0000256" key="3">
    <source>
        <dbReference type="ARBA" id="ARBA00007992"/>
    </source>
</evidence>
<evidence type="ECO:0000256" key="6">
    <source>
        <dbReference type="ARBA" id="ARBA00023002"/>
    </source>
</evidence>
<name>A0A7C8IU46_9PEZI</name>
<dbReference type="PANTHER" id="PTHR13789:SF315">
    <property type="entry name" value="FAD-DEPENDENT MONOOXYGENASE MDPD"/>
    <property type="match status" value="1"/>
</dbReference>
<evidence type="ECO:0000259" key="8">
    <source>
        <dbReference type="Pfam" id="PF01494"/>
    </source>
</evidence>
<evidence type="ECO:0000256" key="1">
    <source>
        <dbReference type="ARBA" id="ARBA00001974"/>
    </source>
</evidence>
<evidence type="ECO:0000256" key="7">
    <source>
        <dbReference type="ARBA" id="ARBA00023033"/>
    </source>
</evidence>
<dbReference type="Proteomes" id="UP000481858">
    <property type="component" value="Unassembled WGS sequence"/>
</dbReference>
<keyword evidence="4" id="KW-0285">Flavoprotein</keyword>
<accession>A0A7C8IU46</accession>
<keyword evidence="10" id="KW-1185">Reference proteome</keyword>
<dbReference type="InterPro" id="IPR036188">
    <property type="entry name" value="FAD/NAD-bd_sf"/>
</dbReference>
<keyword evidence="7" id="KW-0503">Monooxygenase</keyword>
<dbReference type="Gene3D" id="3.50.50.60">
    <property type="entry name" value="FAD/NAD(P)-binding domain"/>
    <property type="match status" value="1"/>
</dbReference>
<gene>
    <name evidence="9" type="ORF">GQX73_g1082</name>
</gene>
<feature type="domain" description="FAD-binding" evidence="8">
    <location>
        <begin position="350"/>
        <end position="384"/>
    </location>
</feature>
<evidence type="ECO:0000256" key="5">
    <source>
        <dbReference type="ARBA" id="ARBA00022827"/>
    </source>
</evidence>
<dbReference type="InterPro" id="IPR050493">
    <property type="entry name" value="FAD-dep_Monooxygenase_BioMet"/>
</dbReference>
<dbReference type="SUPFAM" id="SSF51905">
    <property type="entry name" value="FAD/NAD(P)-binding domain"/>
    <property type="match status" value="1"/>
</dbReference>
<organism evidence="9 10">
    <name type="scientific">Xylaria multiplex</name>
    <dbReference type="NCBI Taxonomy" id="323545"/>
    <lineage>
        <taxon>Eukaryota</taxon>
        <taxon>Fungi</taxon>
        <taxon>Dikarya</taxon>
        <taxon>Ascomycota</taxon>
        <taxon>Pezizomycotina</taxon>
        <taxon>Sordariomycetes</taxon>
        <taxon>Xylariomycetidae</taxon>
        <taxon>Xylariales</taxon>
        <taxon>Xylariaceae</taxon>
        <taxon>Xylaria</taxon>
    </lineage>
</organism>
<comment type="cofactor">
    <cofactor evidence="1">
        <name>FAD</name>
        <dbReference type="ChEBI" id="CHEBI:57692"/>
    </cofactor>
</comment>
<dbReference type="PRINTS" id="PR00420">
    <property type="entry name" value="RNGMNOXGNASE"/>
</dbReference>